<sequence>MNTAETLRELEEQLLDSSIRKNAEAISSLLAEDFQEFGSSGRVFSKPEIIATLQTESPARLSLGHFHAQLLANNIALITYRSRREEPGMPAIETLRNSIWVVRDGHWRLLFHQGTRALESPANDTQLRNEP</sequence>
<proteinExistence type="predicted"/>
<keyword evidence="3" id="KW-1185">Reference proteome</keyword>
<protein>
    <recommendedName>
        <fullName evidence="1">DUF4440 domain-containing protein</fullName>
    </recommendedName>
</protein>
<dbReference type="InterPro" id="IPR027843">
    <property type="entry name" value="DUF4440"/>
</dbReference>
<dbReference type="SUPFAM" id="SSF54427">
    <property type="entry name" value="NTF2-like"/>
    <property type="match status" value="1"/>
</dbReference>
<dbReference type="Pfam" id="PF14534">
    <property type="entry name" value="DUF4440"/>
    <property type="match status" value="1"/>
</dbReference>
<dbReference type="KEGG" id="abas:ACPOL_2006"/>
<evidence type="ECO:0000259" key="1">
    <source>
        <dbReference type="Pfam" id="PF14534"/>
    </source>
</evidence>
<evidence type="ECO:0000313" key="3">
    <source>
        <dbReference type="Proteomes" id="UP000253606"/>
    </source>
</evidence>
<dbReference type="RefSeq" id="WP_114206789.1">
    <property type="nucleotide sequence ID" value="NZ_CP030840.1"/>
</dbReference>
<organism evidence="2 3">
    <name type="scientific">Acidisarcina polymorpha</name>
    <dbReference type="NCBI Taxonomy" id="2211140"/>
    <lineage>
        <taxon>Bacteria</taxon>
        <taxon>Pseudomonadati</taxon>
        <taxon>Acidobacteriota</taxon>
        <taxon>Terriglobia</taxon>
        <taxon>Terriglobales</taxon>
        <taxon>Acidobacteriaceae</taxon>
        <taxon>Acidisarcina</taxon>
    </lineage>
</organism>
<reference evidence="2 3" key="1">
    <citation type="journal article" date="2018" name="Front. Microbiol.">
        <title>Hydrolytic Capabilities as a Key to Environmental Success: Chitinolytic and Cellulolytic Acidobacteria From Acidic Sub-arctic Soils and Boreal Peatlands.</title>
        <authorList>
            <person name="Belova S.E."/>
            <person name="Ravin N.V."/>
            <person name="Pankratov T.A."/>
            <person name="Rakitin A.L."/>
            <person name="Ivanova A.A."/>
            <person name="Beletsky A.V."/>
            <person name="Mardanov A.V."/>
            <person name="Sinninghe Damste J.S."/>
            <person name="Dedysh S.N."/>
        </authorList>
    </citation>
    <scope>NUCLEOTIDE SEQUENCE [LARGE SCALE GENOMIC DNA]</scope>
    <source>
        <strain evidence="2 3">SBC82</strain>
    </source>
</reference>
<evidence type="ECO:0000313" key="2">
    <source>
        <dbReference type="EMBL" id="AXC11342.1"/>
    </source>
</evidence>
<dbReference type="Proteomes" id="UP000253606">
    <property type="component" value="Chromosome"/>
</dbReference>
<name>A0A2Z5FX45_9BACT</name>
<dbReference type="EMBL" id="CP030840">
    <property type="protein sequence ID" value="AXC11342.1"/>
    <property type="molecule type" value="Genomic_DNA"/>
</dbReference>
<accession>A0A2Z5FX45</accession>
<gene>
    <name evidence="2" type="ORF">ACPOL_2006</name>
</gene>
<dbReference type="AlphaFoldDB" id="A0A2Z5FX45"/>
<feature type="domain" description="DUF4440" evidence="1">
    <location>
        <begin position="7"/>
        <end position="109"/>
    </location>
</feature>
<dbReference type="InterPro" id="IPR032710">
    <property type="entry name" value="NTF2-like_dom_sf"/>
</dbReference>
<dbReference type="Gene3D" id="3.10.450.50">
    <property type="match status" value="1"/>
</dbReference>
<dbReference type="OrthoDB" id="121974at2"/>